<dbReference type="PROSITE" id="PS00728">
    <property type="entry name" value="AP_NUCLEASE_F1_3"/>
    <property type="match status" value="1"/>
</dbReference>
<comment type="similarity">
    <text evidence="3">Belongs to the DNA repair enzymes AP/ExoA family.</text>
</comment>
<accession>A0ABT6Q301</accession>
<organism evidence="8 9">
    <name type="scientific">Commensalibacter oyaizuii</name>
    <dbReference type="NCBI Taxonomy" id="3043873"/>
    <lineage>
        <taxon>Bacteria</taxon>
        <taxon>Pseudomonadati</taxon>
        <taxon>Pseudomonadota</taxon>
        <taxon>Alphaproteobacteria</taxon>
        <taxon>Acetobacterales</taxon>
        <taxon>Acetobacteraceae</taxon>
    </lineage>
</organism>
<comment type="caution">
    <text evidence="8">The sequence shown here is derived from an EMBL/GenBank/DDBJ whole genome shotgun (WGS) entry which is preliminary data.</text>
</comment>
<dbReference type="PROSITE" id="PS51435">
    <property type="entry name" value="AP_NUCLEASE_F1_4"/>
    <property type="match status" value="1"/>
</dbReference>
<dbReference type="NCBIfam" id="TIGR00633">
    <property type="entry name" value="xth"/>
    <property type="match status" value="1"/>
</dbReference>
<dbReference type="InterPro" id="IPR005135">
    <property type="entry name" value="Endo/exonuclease/phosphatase"/>
</dbReference>
<dbReference type="GO" id="GO:0008311">
    <property type="term" value="F:double-stranded DNA 3'-5' DNA exonuclease activity"/>
    <property type="evidence" value="ECO:0007669"/>
    <property type="project" value="UniProtKB-EC"/>
</dbReference>
<comment type="cofactor">
    <cofactor evidence="1">
        <name>Mn(2+)</name>
        <dbReference type="ChEBI" id="CHEBI:29035"/>
    </cofactor>
</comment>
<dbReference type="Proteomes" id="UP001431634">
    <property type="component" value="Unassembled WGS sequence"/>
</dbReference>
<evidence type="ECO:0000259" key="7">
    <source>
        <dbReference type="Pfam" id="PF03372"/>
    </source>
</evidence>
<dbReference type="Pfam" id="PF03372">
    <property type="entry name" value="Exo_endo_phos"/>
    <property type="match status" value="1"/>
</dbReference>
<proteinExistence type="inferred from homology"/>
<evidence type="ECO:0000256" key="3">
    <source>
        <dbReference type="ARBA" id="ARBA00007092"/>
    </source>
</evidence>
<dbReference type="NCBIfam" id="TIGR00195">
    <property type="entry name" value="exoDNase_III"/>
    <property type="match status" value="1"/>
</dbReference>
<dbReference type="EMBL" id="JASBAO010000001">
    <property type="protein sequence ID" value="MDI2091487.1"/>
    <property type="molecule type" value="Genomic_DNA"/>
</dbReference>
<protein>
    <submittedName>
        <fullName evidence="8">Exodeoxyribonuclease III</fullName>
        <ecNumber evidence="8">3.1.11.2</ecNumber>
    </submittedName>
</protein>
<sequence>MKLATWNVNSVRQRKELVQEWLKKEQPDWLFLQEIKCQTEQFPVQSFEDLGYQAVVHGQKAYNGVAILSRHPYQLHYTTLPDLDEKNPQARYIEIESENIILCNLYLPNGNSGGEEGFQRKIDFINALILRAKTLLEQRKNCIFAGDFNICPTDQDFAPETLSAEDALINPQSRRGFYQLLWAGLTDAVRSLYPTQHYYTFWDYTRGAWQRNAGLRIDHALLSPKIAEQLYKVTIDKKERSKEQPSDHVPLIIEF</sequence>
<evidence type="ECO:0000256" key="5">
    <source>
        <dbReference type="ARBA" id="ARBA00022801"/>
    </source>
</evidence>
<keyword evidence="6" id="KW-0460">Magnesium</keyword>
<dbReference type="InterPro" id="IPR036691">
    <property type="entry name" value="Endo/exonu/phosph_ase_sf"/>
</dbReference>
<gene>
    <name evidence="8" type="primary">xth</name>
    <name evidence="8" type="ORF">QJV27_08935</name>
</gene>
<evidence type="ECO:0000313" key="9">
    <source>
        <dbReference type="Proteomes" id="UP001431634"/>
    </source>
</evidence>
<dbReference type="EC" id="3.1.11.2" evidence="8"/>
<evidence type="ECO:0000256" key="6">
    <source>
        <dbReference type="ARBA" id="ARBA00022842"/>
    </source>
</evidence>
<keyword evidence="4" id="KW-0479">Metal-binding</keyword>
<dbReference type="SUPFAM" id="SSF56219">
    <property type="entry name" value="DNase I-like"/>
    <property type="match status" value="1"/>
</dbReference>
<dbReference type="PANTHER" id="PTHR43250:SF2">
    <property type="entry name" value="EXODEOXYRIBONUCLEASE III"/>
    <property type="match status" value="1"/>
</dbReference>
<keyword evidence="9" id="KW-1185">Reference proteome</keyword>
<dbReference type="Gene3D" id="3.60.10.10">
    <property type="entry name" value="Endonuclease/exonuclease/phosphatase"/>
    <property type="match status" value="1"/>
</dbReference>
<keyword evidence="5 8" id="KW-0378">Hydrolase</keyword>
<reference evidence="8" key="1">
    <citation type="submission" date="2023-05" db="EMBL/GenBank/DDBJ databases">
        <title>Whole genome sequence of Commensalibacter sp.</title>
        <authorList>
            <person name="Charoenyingcharoen P."/>
            <person name="Yukphan P."/>
        </authorList>
    </citation>
    <scope>NUCLEOTIDE SEQUENCE</scope>
    <source>
        <strain evidence="8">TBRC 16381</strain>
    </source>
</reference>
<comment type="cofactor">
    <cofactor evidence="2">
        <name>Mg(2+)</name>
        <dbReference type="ChEBI" id="CHEBI:18420"/>
    </cofactor>
</comment>
<dbReference type="InterPro" id="IPR037493">
    <property type="entry name" value="ExoIII-like"/>
</dbReference>
<feature type="domain" description="Endonuclease/exonuclease/phosphatase" evidence="7">
    <location>
        <begin position="4"/>
        <end position="248"/>
    </location>
</feature>
<evidence type="ECO:0000313" key="8">
    <source>
        <dbReference type="EMBL" id="MDI2091487.1"/>
    </source>
</evidence>
<dbReference type="InterPro" id="IPR020848">
    <property type="entry name" value="AP_endonuclease_F1_CS"/>
</dbReference>
<dbReference type="InterPro" id="IPR004808">
    <property type="entry name" value="AP_endonuc_1"/>
</dbReference>
<dbReference type="CDD" id="cd09086">
    <property type="entry name" value="ExoIII-like_AP-endo"/>
    <property type="match status" value="1"/>
</dbReference>
<dbReference type="PANTHER" id="PTHR43250">
    <property type="entry name" value="EXODEOXYRIBONUCLEASE III"/>
    <property type="match status" value="1"/>
</dbReference>
<evidence type="ECO:0000256" key="2">
    <source>
        <dbReference type="ARBA" id="ARBA00001946"/>
    </source>
</evidence>
<evidence type="ECO:0000256" key="1">
    <source>
        <dbReference type="ARBA" id="ARBA00001936"/>
    </source>
</evidence>
<evidence type="ECO:0000256" key="4">
    <source>
        <dbReference type="ARBA" id="ARBA00022723"/>
    </source>
</evidence>
<name>A0ABT6Q301_9PROT</name>
<dbReference type="RefSeq" id="WP_281448578.1">
    <property type="nucleotide sequence ID" value="NZ_JASBAO010000001.1"/>
</dbReference>